<sequence>MHHTPKVLRVAHFLHSIPFLSHRNQTTMGEEISVLFLLLLSIFSGSAAILSFENHCSYTVWPAIISRNGPTLGDGGFSLAPGKLAQLIAEPGWSGRVWARTGCNFDASGNGKCLTGDCGSLNCTGDGQPPITLAQIIIASGTTDNSFYDVSLVNGYNVGIGINVTSGTSDCQYAGCIDDLNGNCPPELQVVNVSGLVVACKSACEVFNAAQFCCADDYSTPETCSPTQYSEHFKKACPNAYSYPYDDVSSRFTCSGSNYSITFCPIES</sequence>
<evidence type="ECO:0000313" key="7">
    <source>
        <dbReference type="Proteomes" id="UP000811246"/>
    </source>
</evidence>
<dbReference type="AlphaFoldDB" id="A0A922D4I2"/>
<name>A0A922D4I2_CARIL</name>
<keyword evidence="3" id="KW-0964">Secreted</keyword>
<keyword evidence="5" id="KW-1133">Transmembrane helix</keyword>
<dbReference type="SMART" id="SM00205">
    <property type="entry name" value="THN"/>
    <property type="match status" value="1"/>
</dbReference>
<reference evidence="6" key="1">
    <citation type="submission" date="2021-01" db="EMBL/GenBank/DDBJ databases">
        <authorList>
            <person name="Lovell J.T."/>
            <person name="Bentley N."/>
            <person name="Bhattarai G."/>
            <person name="Jenkins J.W."/>
            <person name="Sreedasyam A."/>
            <person name="Alarcon Y."/>
            <person name="Bock C."/>
            <person name="Boston L."/>
            <person name="Carlson J."/>
            <person name="Cervantes K."/>
            <person name="Clermont K."/>
            <person name="Krom N."/>
            <person name="Kubenka K."/>
            <person name="Mamidi S."/>
            <person name="Mattison C."/>
            <person name="Monteros M."/>
            <person name="Pisani C."/>
            <person name="Plott C."/>
            <person name="Rajasekar S."/>
            <person name="Rhein H.S."/>
            <person name="Rohla C."/>
            <person name="Song M."/>
            <person name="Hilaire R.S."/>
            <person name="Shu S."/>
            <person name="Wells L."/>
            <person name="Wang X."/>
            <person name="Webber J."/>
            <person name="Heerema R.J."/>
            <person name="Klein P."/>
            <person name="Conner P."/>
            <person name="Grauke L."/>
            <person name="Grimwood J."/>
            <person name="Schmutz J."/>
            <person name="Randall J.J."/>
        </authorList>
    </citation>
    <scope>NUCLEOTIDE SEQUENCE</scope>
    <source>
        <tissue evidence="6">Leaf</tissue>
    </source>
</reference>
<evidence type="ECO:0000256" key="1">
    <source>
        <dbReference type="ARBA" id="ARBA00004613"/>
    </source>
</evidence>
<keyword evidence="5" id="KW-0812">Transmembrane</keyword>
<dbReference type="EMBL" id="CM031840">
    <property type="protein sequence ID" value="KAG6672299.1"/>
    <property type="molecule type" value="Genomic_DNA"/>
</dbReference>
<comment type="subcellular location">
    <subcellularLocation>
        <location evidence="1">Secreted</location>
    </subcellularLocation>
</comment>
<keyword evidence="4" id="KW-1015">Disulfide bond</keyword>
<dbReference type="PANTHER" id="PTHR31048">
    <property type="entry name" value="OS03G0233200 PROTEIN"/>
    <property type="match status" value="1"/>
</dbReference>
<comment type="similarity">
    <text evidence="2">Belongs to the thaumatin family.</text>
</comment>
<dbReference type="GO" id="GO:0005576">
    <property type="term" value="C:extracellular region"/>
    <property type="evidence" value="ECO:0007669"/>
    <property type="project" value="UniProtKB-SubCell"/>
</dbReference>
<accession>A0A922D4I2</accession>
<dbReference type="InterPro" id="IPR001938">
    <property type="entry name" value="Thaumatin"/>
</dbReference>
<evidence type="ECO:0000256" key="4">
    <source>
        <dbReference type="ARBA" id="ARBA00023157"/>
    </source>
</evidence>
<dbReference type="Pfam" id="PF00314">
    <property type="entry name" value="Thaumatin"/>
    <property type="match status" value="1"/>
</dbReference>
<dbReference type="Proteomes" id="UP000811246">
    <property type="component" value="Chromosome 16"/>
</dbReference>
<dbReference type="PIRSF" id="PIRSF002703">
    <property type="entry name" value="Thaumatin"/>
    <property type="match status" value="1"/>
</dbReference>
<protein>
    <submittedName>
        <fullName evidence="6">Uncharacterized protein</fullName>
    </submittedName>
</protein>
<dbReference type="FunFam" id="2.60.110.10:FF:000002">
    <property type="entry name" value="Thaumatin-like protein 1a"/>
    <property type="match status" value="1"/>
</dbReference>
<gene>
    <name evidence="6" type="ORF">I3842_16G051100</name>
</gene>
<dbReference type="PROSITE" id="PS51367">
    <property type="entry name" value="THAUMATIN_2"/>
    <property type="match status" value="1"/>
</dbReference>
<feature type="transmembrane region" description="Helical" evidence="5">
    <location>
        <begin position="32"/>
        <end position="52"/>
    </location>
</feature>
<evidence type="ECO:0000256" key="3">
    <source>
        <dbReference type="ARBA" id="ARBA00022525"/>
    </source>
</evidence>
<comment type="caution">
    <text evidence="6">The sequence shown here is derived from an EMBL/GenBank/DDBJ whole genome shotgun (WGS) entry which is preliminary data.</text>
</comment>
<evidence type="ECO:0000313" key="6">
    <source>
        <dbReference type="EMBL" id="KAG6672299.1"/>
    </source>
</evidence>
<evidence type="ECO:0000256" key="2">
    <source>
        <dbReference type="ARBA" id="ARBA00010607"/>
    </source>
</evidence>
<keyword evidence="5" id="KW-0472">Membrane</keyword>
<dbReference type="CDD" id="cd09218">
    <property type="entry name" value="TLP-PA"/>
    <property type="match status" value="1"/>
</dbReference>
<organism evidence="6 7">
    <name type="scientific">Carya illinoinensis</name>
    <name type="common">Pecan</name>
    <dbReference type="NCBI Taxonomy" id="32201"/>
    <lineage>
        <taxon>Eukaryota</taxon>
        <taxon>Viridiplantae</taxon>
        <taxon>Streptophyta</taxon>
        <taxon>Embryophyta</taxon>
        <taxon>Tracheophyta</taxon>
        <taxon>Spermatophyta</taxon>
        <taxon>Magnoliopsida</taxon>
        <taxon>eudicotyledons</taxon>
        <taxon>Gunneridae</taxon>
        <taxon>Pentapetalae</taxon>
        <taxon>rosids</taxon>
        <taxon>fabids</taxon>
        <taxon>Fagales</taxon>
        <taxon>Juglandaceae</taxon>
        <taxon>Carya</taxon>
    </lineage>
</organism>
<proteinExistence type="inferred from homology"/>
<evidence type="ECO:0000256" key="5">
    <source>
        <dbReference type="SAM" id="Phobius"/>
    </source>
</evidence>